<evidence type="ECO:0000313" key="1">
    <source>
        <dbReference type="EMBL" id="UUI74465.1"/>
    </source>
</evidence>
<proteinExistence type="predicted"/>
<evidence type="ECO:0000313" key="2">
    <source>
        <dbReference type="Proteomes" id="UP001316189"/>
    </source>
</evidence>
<reference evidence="1 2" key="1">
    <citation type="submission" date="2022-07" db="EMBL/GenBank/DDBJ databases">
        <title>Novel species in genus cellulomonas.</title>
        <authorList>
            <person name="Ye L."/>
        </authorList>
    </citation>
    <scope>NUCLEOTIDE SEQUENCE [LARGE SCALE GENOMIC DNA]</scope>
    <source>
        <strain evidence="2">zg-Y338</strain>
    </source>
</reference>
<gene>
    <name evidence="1" type="ORF">NP064_11730</name>
</gene>
<dbReference type="RefSeq" id="WP_227569476.1">
    <property type="nucleotide sequence ID" value="NZ_CP101988.1"/>
</dbReference>
<evidence type="ECO:0008006" key="3">
    <source>
        <dbReference type="Google" id="ProtNLM"/>
    </source>
</evidence>
<dbReference type="Proteomes" id="UP001316189">
    <property type="component" value="Chromosome"/>
</dbReference>
<sequence>MRWEALFADLEAQLAAQSAAELDVEIAELTRAERATVAIADRLRAAQDVVLTLRLRGGSAVEGLVLDVAPQWVLLGEHGRRALIPLAAIATVGGLGRQAAPRPGAVEGRLTLGHALRALARDRVLVQIDLEGVELAGRIERVGADHLDLAVGHGARVGDLLAVPFDGLRAVRSR</sequence>
<dbReference type="EMBL" id="CP101988">
    <property type="protein sequence ID" value="UUI74465.1"/>
    <property type="molecule type" value="Genomic_DNA"/>
</dbReference>
<name>A0ABY5KVH5_9CELL</name>
<accession>A0ABY5KVH5</accession>
<keyword evidence="2" id="KW-1185">Reference proteome</keyword>
<protein>
    <recommendedName>
        <fullName evidence="3">Flagellar motor switch protein FliN-like C-terminal domain-containing protein</fullName>
    </recommendedName>
</protein>
<organism evidence="1 2">
    <name type="scientific">Cellulomonas chengniuliangii</name>
    <dbReference type="NCBI Taxonomy" id="2968084"/>
    <lineage>
        <taxon>Bacteria</taxon>
        <taxon>Bacillati</taxon>
        <taxon>Actinomycetota</taxon>
        <taxon>Actinomycetes</taxon>
        <taxon>Micrococcales</taxon>
        <taxon>Cellulomonadaceae</taxon>
        <taxon>Cellulomonas</taxon>
    </lineage>
</organism>